<keyword evidence="2" id="KW-1185">Reference proteome</keyword>
<sequence>MRHKELCALAVDWLRRPASRSGPGCSAAVSESGNYVNREIVDAIGWRAYEPLVGSVLVEVKTSRADFLADRRKKHRSNTGNGIGKYRYFMVPEGLLDADDLPEKWGLLVVNEKGHIRVVAGHVQMRRGDMDVWAHCCNEEAEKALLIQCLSRVGNPQKVQDSIRMERRLNSRLMRENAKLQKEIRSKCA</sequence>
<comment type="caution">
    <text evidence="1">The sequence shown here is derived from an EMBL/GenBank/DDBJ whole genome shotgun (WGS) entry which is preliminary data.</text>
</comment>
<name>A0AAE3CK93_9PROT</name>
<dbReference type="AlphaFoldDB" id="A0AAE3CK93"/>
<proteinExistence type="predicted"/>
<reference evidence="1" key="1">
    <citation type="journal article" date="2021" name="ISME J.">
        <title>Genomic evolution of the class Acidithiobacillia: deep-branching Proteobacteria living in extreme acidic conditions.</title>
        <authorList>
            <person name="Moya-Beltran A."/>
            <person name="Beard S."/>
            <person name="Rojas-Villalobos C."/>
            <person name="Issotta F."/>
            <person name="Gallardo Y."/>
            <person name="Ulloa R."/>
            <person name="Giaveno A."/>
            <person name="Degli Esposti M."/>
            <person name="Johnson D.B."/>
            <person name="Quatrini R."/>
        </authorList>
    </citation>
    <scope>NUCLEOTIDE SEQUENCE</scope>
    <source>
        <strain evidence="1">VAN18-1</strain>
    </source>
</reference>
<accession>A0AAE3CK93</accession>
<evidence type="ECO:0000313" key="1">
    <source>
        <dbReference type="EMBL" id="MBU2788628.1"/>
    </source>
</evidence>
<evidence type="ECO:0000313" key="2">
    <source>
        <dbReference type="Proteomes" id="UP001197378"/>
    </source>
</evidence>
<dbReference type="EMBL" id="JAAXYO010000154">
    <property type="protein sequence ID" value="MBU2788628.1"/>
    <property type="molecule type" value="Genomic_DNA"/>
</dbReference>
<dbReference type="Proteomes" id="UP001197378">
    <property type="component" value="Unassembled WGS sequence"/>
</dbReference>
<organism evidence="1 2">
    <name type="scientific">Igneacidithiobacillus copahuensis</name>
    <dbReference type="NCBI Taxonomy" id="2724909"/>
    <lineage>
        <taxon>Bacteria</taxon>
        <taxon>Pseudomonadati</taxon>
        <taxon>Pseudomonadota</taxon>
        <taxon>Acidithiobacillia</taxon>
        <taxon>Acidithiobacillales</taxon>
        <taxon>Acidithiobacillaceae</taxon>
        <taxon>Igneacidithiobacillus</taxon>
    </lineage>
</organism>
<gene>
    <name evidence="1" type="ORF">HFQ13_10540</name>
</gene>
<protein>
    <submittedName>
        <fullName evidence="1">Adenylosuccinate synthase</fullName>
    </submittedName>
</protein>